<evidence type="ECO:0000313" key="1">
    <source>
        <dbReference type="EMBL" id="JAH79762.1"/>
    </source>
</evidence>
<sequence>MIVVFLQCGACLGLLWPVILSSFVVSFVQSHLCGWKLLNVSGNVNCFCWLSVGNAVVFRRA</sequence>
<name>A0A0E9VNY8_ANGAN</name>
<dbReference type="EMBL" id="GBXM01028815">
    <property type="protein sequence ID" value="JAH79762.1"/>
    <property type="molecule type" value="Transcribed_RNA"/>
</dbReference>
<reference evidence="1" key="1">
    <citation type="submission" date="2014-11" db="EMBL/GenBank/DDBJ databases">
        <authorList>
            <person name="Amaro Gonzalez C."/>
        </authorList>
    </citation>
    <scope>NUCLEOTIDE SEQUENCE</scope>
</reference>
<organism evidence="1">
    <name type="scientific">Anguilla anguilla</name>
    <name type="common">European freshwater eel</name>
    <name type="synonym">Muraena anguilla</name>
    <dbReference type="NCBI Taxonomy" id="7936"/>
    <lineage>
        <taxon>Eukaryota</taxon>
        <taxon>Metazoa</taxon>
        <taxon>Chordata</taxon>
        <taxon>Craniata</taxon>
        <taxon>Vertebrata</taxon>
        <taxon>Euteleostomi</taxon>
        <taxon>Actinopterygii</taxon>
        <taxon>Neopterygii</taxon>
        <taxon>Teleostei</taxon>
        <taxon>Anguilliformes</taxon>
        <taxon>Anguillidae</taxon>
        <taxon>Anguilla</taxon>
    </lineage>
</organism>
<dbReference type="AlphaFoldDB" id="A0A0E9VNY8"/>
<reference evidence="1" key="2">
    <citation type="journal article" date="2015" name="Fish Shellfish Immunol.">
        <title>Early steps in the European eel (Anguilla anguilla)-Vibrio vulnificus interaction in the gills: Role of the RtxA13 toxin.</title>
        <authorList>
            <person name="Callol A."/>
            <person name="Pajuelo D."/>
            <person name="Ebbesson L."/>
            <person name="Teles M."/>
            <person name="MacKenzie S."/>
            <person name="Amaro C."/>
        </authorList>
    </citation>
    <scope>NUCLEOTIDE SEQUENCE</scope>
</reference>
<accession>A0A0E9VNY8</accession>
<proteinExistence type="predicted"/>
<protein>
    <submittedName>
        <fullName evidence="1">Uncharacterized protein</fullName>
    </submittedName>
</protein>